<name>A0ABQ5SRB6_9ACTN</name>
<reference evidence="1" key="2">
    <citation type="submission" date="2023-01" db="EMBL/GenBank/DDBJ databases">
        <authorList>
            <person name="Sun Q."/>
            <person name="Evtushenko L."/>
        </authorList>
    </citation>
    <scope>NUCLEOTIDE SEQUENCE</scope>
    <source>
        <strain evidence="1">VKM Ac-1246</strain>
    </source>
</reference>
<accession>A0ABQ5SRB6</accession>
<dbReference type="RefSeq" id="WP_189117082.1">
    <property type="nucleotide sequence ID" value="NZ_BMRK01000002.1"/>
</dbReference>
<reference evidence="1" key="1">
    <citation type="journal article" date="2014" name="Int. J. Syst. Evol. Microbiol.">
        <title>Complete genome of a new Firmicutes species belonging to the dominant human colonic microbiota ('Ruminococcus bicirculans') reveals two chromosomes and a selective capacity to utilize plant glucans.</title>
        <authorList>
            <consortium name="NISC Comparative Sequencing Program"/>
            <person name="Wegmann U."/>
            <person name="Louis P."/>
            <person name="Goesmann A."/>
            <person name="Henrissat B."/>
            <person name="Duncan S.H."/>
            <person name="Flint H.J."/>
        </authorList>
    </citation>
    <scope>NUCLEOTIDE SEQUENCE</scope>
    <source>
        <strain evidence="1">VKM Ac-1246</strain>
    </source>
</reference>
<dbReference type="Proteomes" id="UP001142292">
    <property type="component" value="Unassembled WGS sequence"/>
</dbReference>
<evidence type="ECO:0000313" key="2">
    <source>
        <dbReference type="Proteomes" id="UP001142292"/>
    </source>
</evidence>
<comment type="caution">
    <text evidence="1">The sequence shown here is derived from an EMBL/GenBank/DDBJ whole genome shotgun (WGS) entry which is preliminary data.</text>
</comment>
<organism evidence="1 2">
    <name type="scientific">Nocardioides luteus</name>
    <dbReference type="NCBI Taxonomy" id="1844"/>
    <lineage>
        <taxon>Bacteria</taxon>
        <taxon>Bacillati</taxon>
        <taxon>Actinomycetota</taxon>
        <taxon>Actinomycetes</taxon>
        <taxon>Propionibacteriales</taxon>
        <taxon>Nocardioidaceae</taxon>
        <taxon>Nocardioides</taxon>
    </lineage>
</organism>
<gene>
    <name evidence="1" type="ORF">GCM10017579_01740</name>
</gene>
<protein>
    <submittedName>
        <fullName evidence="1">Uncharacterized protein</fullName>
    </submittedName>
</protein>
<sequence length="170" mass="17785">MNPLRRSYEARVLVVPLGPGSAQLVEELLTLGVEGVQVLTGPDPVEALTEPLGEDAWMPPAPASTTTITESADMVVLVGTDLTQVPEPVVREVCTAAREGGDLIAAVLVAPEHWEEPAGASAMVTLRQEVDMLVSVRGPELLAALLDVLRGGARTEDHPEVAAQPAEVSA</sequence>
<keyword evidence="2" id="KW-1185">Reference proteome</keyword>
<proteinExistence type="predicted"/>
<evidence type="ECO:0000313" key="1">
    <source>
        <dbReference type="EMBL" id="GLJ66138.1"/>
    </source>
</evidence>
<dbReference type="EMBL" id="BSEL01000001">
    <property type="protein sequence ID" value="GLJ66138.1"/>
    <property type="molecule type" value="Genomic_DNA"/>
</dbReference>